<evidence type="ECO:0000256" key="1">
    <source>
        <dbReference type="SAM" id="MobiDB-lite"/>
    </source>
</evidence>
<reference evidence="2" key="1">
    <citation type="submission" date="2012-09" db="EMBL/GenBank/DDBJ databases">
        <authorList>
            <person name="Martin A.A."/>
        </authorList>
    </citation>
    <scope>NUCLEOTIDE SEQUENCE</scope>
</reference>
<keyword evidence="2" id="KW-1185">Reference proteome</keyword>
<organism evidence="2 3">
    <name type="scientific">Angiostrongylus cantonensis</name>
    <name type="common">Rat lungworm</name>
    <dbReference type="NCBI Taxonomy" id="6313"/>
    <lineage>
        <taxon>Eukaryota</taxon>
        <taxon>Metazoa</taxon>
        <taxon>Ecdysozoa</taxon>
        <taxon>Nematoda</taxon>
        <taxon>Chromadorea</taxon>
        <taxon>Rhabditida</taxon>
        <taxon>Rhabditina</taxon>
        <taxon>Rhabditomorpha</taxon>
        <taxon>Strongyloidea</taxon>
        <taxon>Metastrongylidae</taxon>
        <taxon>Angiostrongylus</taxon>
    </lineage>
</organism>
<dbReference type="Proteomes" id="UP000035642">
    <property type="component" value="Unassembled WGS sequence"/>
</dbReference>
<feature type="region of interest" description="Disordered" evidence="1">
    <location>
        <begin position="1"/>
        <end position="20"/>
    </location>
</feature>
<sequence>MTVHVNRYSPNYNNNKYNEGDKDVTAMKRQCRCAVMARDRFSERSLKAVCDDFVVNPAERFRRGKREAGELRQSTNKLKPNFATVSTKVRIQVTSSNP</sequence>
<evidence type="ECO:0000313" key="2">
    <source>
        <dbReference type="Proteomes" id="UP000035642"/>
    </source>
</evidence>
<feature type="compositionally biased region" description="Polar residues" evidence="1">
    <location>
        <begin position="8"/>
        <end position="17"/>
    </location>
</feature>
<evidence type="ECO:0000313" key="3">
    <source>
        <dbReference type="WBParaSite" id="ACAC_0000548201-mRNA-1"/>
    </source>
</evidence>
<reference evidence="3" key="2">
    <citation type="submission" date="2017-02" db="UniProtKB">
        <authorList>
            <consortium name="WormBaseParasite"/>
        </authorList>
    </citation>
    <scope>IDENTIFICATION</scope>
</reference>
<proteinExistence type="predicted"/>
<dbReference type="AlphaFoldDB" id="A0A0K0D5Y7"/>
<accession>A0A0K0D5Y7</accession>
<dbReference type="WBParaSite" id="ACAC_0000548201-mRNA-1">
    <property type="protein sequence ID" value="ACAC_0000548201-mRNA-1"/>
    <property type="gene ID" value="ACAC_0000548201"/>
</dbReference>
<name>A0A0K0D5Y7_ANGCA</name>
<protein>
    <submittedName>
        <fullName evidence="3">Transposase</fullName>
    </submittedName>
</protein>